<dbReference type="AlphaFoldDB" id="A0L9M1"/>
<evidence type="ECO:0000313" key="1">
    <source>
        <dbReference type="EMBL" id="ABK44664.1"/>
    </source>
</evidence>
<proteinExistence type="predicted"/>
<sequence>MSNLSTVLTTPCAMIAYPCPTGGCARWFCCLDRQHQLILVDEKLGVLARFGQTEPGSRDGDAAGQACFDTPTSIGLGGDFLWVVDGKEQKRLRRLDLVENQVATMRLSMPWQCVSVDGGANLWLYDPVGHRLGVWSEPTLRGAGQLVEGKATCYVALPKACFSWLKPMVWQGQHGVVLLGSATPSVLFVSSRGAVIEIARLPVKYGSVSDGVWDGHILWLAVDNIDRPLVGHRLLDEFMAVPTPPLYGKRVRSVSVAEQGRVMQLSVEGDGAALLRWRIGGVAMQPWALELG</sequence>
<keyword evidence="2" id="KW-1185">Reference proteome</keyword>
<dbReference type="Proteomes" id="UP000002586">
    <property type="component" value="Chromosome"/>
</dbReference>
<reference evidence="1 2" key="2">
    <citation type="journal article" date="2012" name="Int. J. Syst. Evol. Microbiol.">
        <title>Magnetococcus marinus gen. nov., sp. nov., a marine, magnetotactic bacterium that represents a novel lineage (Magnetococcaceae fam. nov.; Magnetococcales ord. nov.) at the base of the Alphaproteobacteria.</title>
        <authorList>
            <person name="Bazylinski D.A."/>
            <person name="Williams T.J."/>
            <person name="Lefevre C.T."/>
            <person name="Berg R.J."/>
            <person name="Zhang C.L."/>
            <person name="Bowser S.S."/>
            <person name="Dean A.J."/>
            <person name="Beveridge T.J."/>
        </authorList>
    </citation>
    <scope>NUCLEOTIDE SEQUENCE [LARGE SCALE GENOMIC DNA]</scope>
    <source>
        <strain evidence="2">ATCC BAA-1437 / JCM 17883 / MC-1</strain>
    </source>
</reference>
<dbReference type="KEGG" id="mgm:Mmc1_2163"/>
<name>A0L9M1_MAGMM</name>
<protein>
    <submittedName>
        <fullName evidence="1">Uncharacterized protein</fullName>
    </submittedName>
</protein>
<evidence type="ECO:0000313" key="2">
    <source>
        <dbReference type="Proteomes" id="UP000002586"/>
    </source>
</evidence>
<accession>A0L9M1</accession>
<dbReference type="HOGENOM" id="CLU_952499_0_0_5"/>
<dbReference type="EMBL" id="CP000471">
    <property type="protein sequence ID" value="ABK44664.1"/>
    <property type="molecule type" value="Genomic_DNA"/>
</dbReference>
<organism evidence="1 2">
    <name type="scientific">Magnetococcus marinus (strain ATCC BAA-1437 / JCM 17883 / MC-1)</name>
    <dbReference type="NCBI Taxonomy" id="156889"/>
    <lineage>
        <taxon>Bacteria</taxon>
        <taxon>Pseudomonadati</taxon>
        <taxon>Pseudomonadota</taxon>
        <taxon>Magnetococcia</taxon>
        <taxon>Magnetococcales</taxon>
        <taxon>Magnetococcaceae</taxon>
        <taxon>Magnetococcus</taxon>
    </lineage>
</organism>
<dbReference type="OrthoDB" id="9772439at2"/>
<dbReference type="RefSeq" id="WP_011713792.1">
    <property type="nucleotide sequence ID" value="NC_008576.1"/>
</dbReference>
<gene>
    <name evidence="1" type="ordered locus">Mmc1_2163</name>
</gene>
<reference evidence="2" key="1">
    <citation type="journal article" date="2009" name="Appl. Environ. Microbiol.">
        <title>Complete genome sequence of the chemolithoautotrophic marine magnetotactic coccus strain MC-1.</title>
        <authorList>
            <person name="Schubbe S."/>
            <person name="Williams T.J."/>
            <person name="Xie G."/>
            <person name="Kiss H.E."/>
            <person name="Brettin T.S."/>
            <person name="Martinez D."/>
            <person name="Ross C.A."/>
            <person name="Schuler D."/>
            <person name="Cox B.L."/>
            <person name="Nealson K.H."/>
            <person name="Bazylinski D.A."/>
        </authorList>
    </citation>
    <scope>NUCLEOTIDE SEQUENCE [LARGE SCALE GENOMIC DNA]</scope>
    <source>
        <strain evidence="2">ATCC BAA-1437 / JCM 17883 / MC-1</strain>
    </source>
</reference>